<dbReference type="PANTHER" id="PTHR44757:SF2">
    <property type="entry name" value="BIOFILM ARCHITECTURE MAINTENANCE PROTEIN MBAA"/>
    <property type="match status" value="1"/>
</dbReference>
<dbReference type="SMART" id="SM00267">
    <property type="entry name" value="GGDEF"/>
    <property type="match status" value="1"/>
</dbReference>
<dbReference type="Gene3D" id="3.30.450.20">
    <property type="entry name" value="PAS domain"/>
    <property type="match status" value="4"/>
</dbReference>
<dbReference type="STRING" id="1384057.CD33_04380"/>
<dbReference type="InterPro" id="IPR043128">
    <property type="entry name" value="Rev_trsase/Diguanyl_cyclase"/>
</dbReference>
<reference evidence="4 5" key="1">
    <citation type="submission" date="2014-02" db="EMBL/GenBank/DDBJ databases">
        <title>Draft genome sequence of Lysinibacillus sinduriensis JCM 15800.</title>
        <authorList>
            <person name="Zhang F."/>
            <person name="Wang G."/>
            <person name="Zhang L."/>
        </authorList>
    </citation>
    <scope>NUCLEOTIDE SEQUENCE [LARGE SCALE GENOMIC DNA]</scope>
    <source>
        <strain evidence="4 5">JCM 15800</strain>
    </source>
</reference>
<accession>A0A0A3I2P6</accession>
<feature type="domain" description="GGDEF" evidence="3">
    <location>
        <begin position="536"/>
        <end position="674"/>
    </location>
</feature>
<evidence type="ECO:0000313" key="4">
    <source>
        <dbReference type="EMBL" id="KGR76918.1"/>
    </source>
</evidence>
<dbReference type="NCBIfam" id="TIGR00254">
    <property type="entry name" value="GGDEF"/>
    <property type="match status" value="1"/>
</dbReference>
<dbReference type="RefSeq" id="WP_036198505.1">
    <property type="nucleotide sequence ID" value="NZ_AVCY01000014.1"/>
</dbReference>
<dbReference type="InterPro" id="IPR000160">
    <property type="entry name" value="GGDEF_dom"/>
</dbReference>
<dbReference type="InterPro" id="IPR029787">
    <property type="entry name" value="Nucleotide_cyclase"/>
</dbReference>
<dbReference type="OrthoDB" id="9759607at2"/>
<dbReference type="Pfam" id="PF00990">
    <property type="entry name" value="GGDEF"/>
    <property type="match status" value="1"/>
</dbReference>
<sequence>MSLQNFSKNQFDLLFGNSKDFVYLMEKTGGEYRYIHLNKSAMDLLSDQVIGKTITEVMKACDYKSIISNYDKAVKEAEQVSYQDYNYVLSEVKKYETTLIPIFDGDCTYVLGLTKEIAFDRDLEDKYLFMRSIFFNTCLSTVLVSNEGKLLEANPQFLEDFALNIEEVRLSDFFGLPFIGNADQLKDYLDEAYRGNGVTSKLLTFTHRDGNVRSFTATFSPLLQDNIVVAVFIILQDVTQLIEQEKKLRTTSLGLSNFQHAINSVAEIIIMNENCEVLDVNDRFVQQMGFTREELIGNSLEMIDSRTHSKEFFDNIYALVQKGEVWRGEICNRKKYGAPYWADTTIIPFFDEEGNIKQYINVYYDISEKKRMLTELQNIEHMFKLITENTNDMIVVTNEDGIILYVSNAYTSKLGHERKDLLGQFYTNVLTPESRENWNDELIGMPERKNSKIDLIHQSKNGEQFWTECNYTVVQDYIRNRGIQIIMVAREINERKEKENQLSFLAFHDSLTQLPNRRYLNKEFPRIVEISDISSESLAVLYVDGDNFKKVNDQYGHDVGDEFIIQFGNALMRSVRANDLVVRMGGDEFAIVLTGLLRDKTKRKHQVEQIIERINENLQQGWLISKQTFAPTASIGVAFYPDHGVSLDKLLSSSDKALYNVKSTSKNNYTIYNPELL</sequence>
<gene>
    <name evidence="4" type="ORF">CD33_04380</name>
</gene>
<dbReference type="NCBIfam" id="TIGR00229">
    <property type="entry name" value="sensory_box"/>
    <property type="match status" value="3"/>
</dbReference>
<dbReference type="PANTHER" id="PTHR44757">
    <property type="entry name" value="DIGUANYLATE CYCLASE DGCP"/>
    <property type="match status" value="1"/>
</dbReference>
<dbReference type="Pfam" id="PF13426">
    <property type="entry name" value="PAS_9"/>
    <property type="match status" value="2"/>
</dbReference>
<dbReference type="AlphaFoldDB" id="A0A0A3I2P6"/>
<keyword evidence="5" id="KW-1185">Reference proteome</keyword>
<evidence type="ECO:0000259" key="3">
    <source>
        <dbReference type="PROSITE" id="PS50887"/>
    </source>
</evidence>
<evidence type="ECO:0000313" key="5">
    <source>
        <dbReference type="Proteomes" id="UP000030408"/>
    </source>
</evidence>
<dbReference type="EMBL" id="JPVO01000042">
    <property type="protein sequence ID" value="KGR76918.1"/>
    <property type="molecule type" value="Genomic_DNA"/>
</dbReference>
<dbReference type="SMART" id="SM00091">
    <property type="entry name" value="PAS"/>
    <property type="match status" value="4"/>
</dbReference>
<feature type="domain" description="PAC" evidence="2">
    <location>
        <begin position="326"/>
        <end position="378"/>
    </location>
</feature>
<dbReference type="Pfam" id="PF08448">
    <property type="entry name" value="PAS_4"/>
    <property type="match status" value="1"/>
</dbReference>
<dbReference type="InterPro" id="IPR052155">
    <property type="entry name" value="Biofilm_reg_signaling"/>
</dbReference>
<dbReference type="CDD" id="cd00130">
    <property type="entry name" value="PAS"/>
    <property type="match status" value="2"/>
</dbReference>
<dbReference type="InterPro" id="IPR000700">
    <property type="entry name" value="PAS-assoc_C"/>
</dbReference>
<dbReference type="Proteomes" id="UP000030408">
    <property type="component" value="Unassembled WGS sequence"/>
</dbReference>
<dbReference type="PROSITE" id="PS50112">
    <property type="entry name" value="PAS"/>
    <property type="match status" value="2"/>
</dbReference>
<dbReference type="CDD" id="cd01949">
    <property type="entry name" value="GGDEF"/>
    <property type="match status" value="1"/>
</dbReference>
<dbReference type="InterPro" id="IPR001610">
    <property type="entry name" value="PAC"/>
</dbReference>
<name>A0A0A3I2P6_9BACL</name>
<dbReference type="eggNOG" id="COG2202">
    <property type="taxonomic scope" value="Bacteria"/>
</dbReference>
<dbReference type="InterPro" id="IPR000014">
    <property type="entry name" value="PAS"/>
</dbReference>
<feature type="domain" description="PAS" evidence="1">
    <location>
        <begin position="379"/>
        <end position="436"/>
    </location>
</feature>
<dbReference type="PROSITE" id="PS50113">
    <property type="entry name" value="PAC"/>
    <property type="match status" value="2"/>
</dbReference>
<evidence type="ECO:0000259" key="2">
    <source>
        <dbReference type="PROSITE" id="PS50113"/>
    </source>
</evidence>
<proteinExistence type="predicted"/>
<dbReference type="InterPro" id="IPR035965">
    <property type="entry name" value="PAS-like_dom_sf"/>
</dbReference>
<dbReference type="PROSITE" id="PS50887">
    <property type="entry name" value="GGDEF"/>
    <property type="match status" value="1"/>
</dbReference>
<evidence type="ECO:0000259" key="1">
    <source>
        <dbReference type="PROSITE" id="PS50112"/>
    </source>
</evidence>
<dbReference type="eggNOG" id="COG2199">
    <property type="taxonomic scope" value="Bacteria"/>
</dbReference>
<feature type="domain" description="PAC" evidence="2">
    <location>
        <begin position="449"/>
        <end position="504"/>
    </location>
</feature>
<dbReference type="SMART" id="SM00086">
    <property type="entry name" value="PAC"/>
    <property type="match status" value="3"/>
</dbReference>
<dbReference type="InterPro" id="IPR013656">
    <property type="entry name" value="PAS_4"/>
</dbReference>
<protein>
    <recommendedName>
        <fullName evidence="6">Diguanylate cyclase</fullName>
    </recommendedName>
</protein>
<dbReference type="Gene3D" id="3.30.70.270">
    <property type="match status" value="1"/>
</dbReference>
<dbReference type="SUPFAM" id="SSF55073">
    <property type="entry name" value="Nucleotide cyclase"/>
    <property type="match status" value="1"/>
</dbReference>
<evidence type="ECO:0008006" key="6">
    <source>
        <dbReference type="Google" id="ProtNLM"/>
    </source>
</evidence>
<organism evidence="4 5">
    <name type="scientific">Ureibacillus sinduriensis BLB-1 = JCM 15800</name>
    <dbReference type="NCBI Taxonomy" id="1384057"/>
    <lineage>
        <taxon>Bacteria</taxon>
        <taxon>Bacillati</taxon>
        <taxon>Bacillota</taxon>
        <taxon>Bacilli</taxon>
        <taxon>Bacillales</taxon>
        <taxon>Caryophanaceae</taxon>
        <taxon>Ureibacillus</taxon>
    </lineage>
</organism>
<dbReference type="SUPFAM" id="SSF55785">
    <property type="entry name" value="PYP-like sensor domain (PAS domain)"/>
    <property type="match status" value="3"/>
</dbReference>
<comment type="caution">
    <text evidence="4">The sequence shown here is derived from an EMBL/GenBank/DDBJ whole genome shotgun (WGS) entry which is preliminary data.</text>
</comment>
<feature type="domain" description="PAS" evidence="1">
    <location>
        <begin position="268"/>
        <end position="303"/>
    </location>
</feature>